<dbReference type="Proteomes" id="UP000032304">
    <property type="component" value="Chromosome 11"/>
</dbReference>
<keyword evidence="2" id="KW-1185">Reference proteome</keyword>
<evidence type="ECO:0000313" key="2">
    <source>
        <dbReference type="Proteomes" id="UP000032304"/>
    </source>
</evidence>
<proteinExistence type="predicted"/>
<protein>
    <submittedName>
        <fullName evidence="1">Uncharacterized protein</fullName>
    </submittedName>
</protein>
<sequence length="95" mass="11286">MTYPRSGQFSKLPNRKCIPVRIPSIVISKYDKRDPILSFLHLGVEAKSSLVRFSYRFIFHHLHRKSRDSIFQLQNPFQPPHAESIEIPKLYPKYF</sequence>
<gene>
    <name evidence="1" type="ORF">B456_011G090400</name>
</gene>
<dbReference type="AlphaFoldDB" id="A0A0D2T4X0"/>
<evidence type="ECO:0000313" key="1">
    <source>
        <dbReference type="EMBL" id="KJB70758.1"/>
    </source>
</evidence>
<accession>A0A0D2T4X0</accession>
<reference evidence="1 2" key="1">
    <citation type="journal article" date="2012" name="Nature">
        <title>Repeated polyploidization of Gossypium genomes and the evolution of spinnable cotton fibres.</title>
        <authorList>
            <person name="Paterson A.H."/>
            <person name="Wendel J.F."/>
            <person name="Gundlach H."/>
            <person name="Guo H."/>
            <person name="Jenkins J."/>
            <person name="Jin D."/>
            <person name="Llewellyn D."/>
            <person name="Showmaker K.C."/>
            <person name="Shu S."/>
            <person name="Udall J."/>
            <person name="Yoo M.J."/>
            <person name="Byers R."/>
            <person name="Chen W."/>
            <person name="Doron-Faigenboim A."/>
            <person name="Duke M.V."/>
            <person name="Gong L."/>
            <person name="Grimwood J."/>
            <person name="Grover C."/>
            <person name="Grupp K."/>
            <person name="Hu G."/>
            <person name="Lee T.H."/>
            <person name="Li J."/>
            <person name="Lin L."/>
            <person name="Liu T."/>
            <person name="Marler B.S."/>
            <person name="Page J.T."/>
            <person name="Roberts A.W."/>
            <person name="Romanel E."/>
            <person name="Sanders W.S."/>
            <person name="Szadkowski E."/>
            <person name="Tan X."/>
            <person name="Tang H."/>
            <person name="Xu C."/>
            <person name="Wang J."/>
            <person name="Wang Z."/>
            <person name="Zhang D."/>
            <person name="Zhang L."/>
            <person name="Ashrafi H."/>
            <person name="Bedon F."/>
            <person name="Bowers J.E."/>
            <person name="Brubaker C.L."/>
            <person name="Chee P.W."/>
            <person name="Das S."/>
            <person name="Gingle A.R."/>
            <person name="Haigler C.H."/>
            <person name="Harker D."/>
            <person name="Hoffmann L.V."/>
            <person name="Hovav R."/>
            <person name="Jones D.C."/>
            <person name="Lemke C."/>
            <person name="Mansoor S."/>
            <person name="ur Rahman M."/>
            <person name="Rainville L.N."/>
            <person name="Rambani A."/>
            <person name="Reddy U.K."/>
            <person name="Rong J.K."/>
            <person name="Saranga Y."/>
            <person name="Scheffler B.E."/>
            <person name="Scheffler J.A."/>
            <person name="Stelly D.M."/>
            <person name="Triplett B.A."/>
            <person name="Van Deynze A."/>
            <person name="Vaslin M.F."/>
            <person name="Waghmare V.N."/>
            <person name="Walford S.A."/>
            <person name="Wright R.J."/>
            <person name="Zaki E.A."/>
            <person name="Zhang T."/>
            <person name="Dennis E.S."/>
            <person name="Mayer K.F."/>
            <person name="Peterson D.G."/>
            <person name="Rokhsar D.S."/>
            <person name="Wang X."/>
            <person name="Schmutz J."/>
        </authorList>
    </citation>
    <scope>NUCLEOTIDE SEQUENCE [LARGE SCALE GENOMIC DNA]</scope>
</reference>
<dbReference type="EMBL" id="CM001750">
    <property type="protein sequence ID" value="KJB70758.1"/>
    <property type="molecule type" value="Genomic_DNA"/>
</dbReference>
<dbReference type="Gramene" id="KJB70758">
    <property type="protein sequence ID" value="KJB70758"/>
    <property type="gene ID" value="B456_011G090400"/>
</dbReference>
<name>A0A0D2T4X0_GOSRA</name>
<organism evidence="1 2">
    <name type="scientific">Gossypium raimondii</name>
    <name type="common">Peruvian cotton</name>
    <name type="synonym">Gossypium klotzschianum subsp. raimondii</name>
    <dbReference type="NCBI Taxonomy" id="29730"/>
    <lineage>
        <taxon>Eukaryota</taxon>
        <taxon>Viridiplantae</taxon>
        <taxon>Streptophyta</taxon>
        <taxon>Embryophyta</taxon>
        <taxon>Tracheophyta</taxon>
        <taxon>Spermatophyta</taxon>
        <taxon>Magnoliopsida</taxon>
        <taxon>eudicotyledons</taxon>
        <taxon>Gunneridae</taxon>
        <taxon>Pentapetalae</taxon>
        <taxon>rosids</taxon>
        <taxon>malvids</taxon>
        <taxon>Malvales</taxon>
        <taxon>Malvaceae</taxon>
        <taxon>Malvoideae</taxon>
        <taxon>Gossypium</taxon>
    </lineage>
</organism>